<dbReference type="EMBL" id="LNQB01000088">
    <property type="protein sequence ID" value="OAP40167.1"/>
    <property type="molecule type" value="Genomic_DNA"/>
</dbReference>
<organism evidence="1 2">
    <name type="scientific">Sinorhizobium saheli</name>
    <dbReference type="NCBI Taxonomy" id="36856"/>
    <lineage>
        <taxon>Bacteria</taxon>
        <taxon>Pseudomonadati</taxon>
        <taxon>Pseudomonadota</taxon>
        <taxon>Alphaproteobacteria</taxon>
        <taxon>Hyphomicrobiales</taxon>
        <taxon>Rhizobiaceae</taxon>
        <taxon>Sinorhizobium/Ensifer group</taxon>
        <taxon>Sinorhizobium</taxon>
    </lineage>
</organism>
<evidence type="ECO:0000313" key="2">
    <source>
        <dbReference type="Proteomes" id="UP000078507"/>
    </source>
</evidence>
<dbReference type="AlphaFoldDB" id="A0A178XY47"/>
<proteinExistence type="predicted"/>
<reference evidence="1 2" key="1">
    <citation type="submission" date="2015-11" db="EMBL/GenBank/DDBJ databases">
        <title>Ensifer anhuiense sp. nov., an effective nitrogen fixation bacterium with Glycine soja.</title>
        <authorList>
            <person name="Yan H."/>
            <person name="Chen W."/>
        </authorList>
    </citation>
    <scope>NUCLEOTIDE SEQUENCE [LARGE SCALE GENOMIC DNA]</scope>
    <source>
        <strain evidence="1 2">LMG 7837</strain>
    </source>
</reference>
<dbReference type="Proteomes" id="UP000078507">
    <property type="component" value="Unassembled WGS sequence"/>
</dbReference>
<keyword evidence="2" id="KW-1185">Reference proteome</keyword>
<evidence type="ECO:0000313" key="1">
    <source>
        <dbReference type="EMBL" id="OAP40167.1"/>
    </source>
</evidence>
<evidence type="ECO:0008006" key="3">
    <source>
        <dbReference type="Google" id="ProtNLM"/>
    </source>
</evidence>
<comment type="caution">
    <text evidence="1">The sequence shown here is derived from an EMBL/GenBank/DDBJ whole genome shotgun (WGS) entry which is preliminary data.</text>
</comment>
<protein>
    <recommendedName>
        <fullName evidence="3">Transposase</fullName>
    </recommendedName>
</protein>
<sequence>METATALLTRVGKWSSLKAWSLPIAKRSGMKKAAVAVDRKMAVIMHRLWTTGGAFRWLSSAAIEIA</sequence>
<name>A0A178XY47_SINSA</name>
<accession>A0A178XY47</accession>
<gene>
    <name evidence="1" type="ORF">ATB98_21485</name>
</gene>